<keyword evidence="3" id="KW-0050">Antiport</keyword>
<feature type="transmembrane region" description="Helical" evidence="9">
    <location>
        <begin position="338"/>
        <end position="363"/>
    </location>
</feature>
<evidence type="ECO:0000313" key="12">
    <source>
        <dbReference type="Proteomes" id="UP000199120"/>
    </source>
</evidence>
<evidence type="ECO:0000256" key="6">
    <source>
        <dbReference type="ARBA" id="ARBA00022989"/>
    </source>
</evidence>
<keyword evidence="5 9" id="KW-0812">Transmembrane</keyword>
<dbReference type="PANTHER" id="PTHR32507">
    <property type="entry name" value="NA(+)/H(+) ANTIPORTER 1"/>
    <property type="match status" value="1"/>
</dbReference>
<feature type="transmembrane region" description="Helical" evidence="9">
    <location>
        <begin position="102"/>
        <end position="129"/>
    </location>
</feature>
<evidence type="ECO:0000256" key="7">
    <source>
        <dbReference type="ARBA" id="ARBA00023065"/>
    </source>
</evidence>
<gene>
    <name evidence="11" type="ORF">SAMN05192542_103128</name>
</gene>
<feature type="domain" description="Cation/H+ exchanger transmembrane" evidence="10">
    <location>
        <begin position="16"/>
        <end position="271"/>
    </location>
</feature>
<evidence type="ECO:0000256" key="3">
    <source>
        <dbReference type="ARBA" id="ARBA00022449"/>
    </source>
</evidence>
<dbReference type="InterPro" id="IPR006153">
    <property type="entry name" value="Cation/H_exchanger_TM"/>
</dbReference>
<dbReference type="PANTHER" id="PTHR32507:SF8">
    <property type="entry name" value="CNH1P"/>
    <property type="match status" value="1"/>
</dbReference>
<evidence type="ECO:0000256" key="8">
    <source>
        <dbReference type="ARBA" id="ARBA00023136"/>
    </source>
</evidence>
<organism evidence="11 12">
    <name type="scientific">Paraburkholderia caballeronis</name>
    <dbReference type="NCBI Taxonomy" id="416943"/>
    <lineage>
        <taxon>Bacteria</taxon>
        <taxon>Pseudomonadati</taxon>
        <taxon>Pseudomonadota</taxon>
        <taxon>Betaproteobacteria</taxon>
        <taxon>Burkholderiales</taxon>
        <taxon>Burkholderiaceae</taxon>
        <taxon>Paraburkholderia</taxon>
    </lineage>
</organism>
<reference evidence="12" key="1">
    <citation type="submission" date="2016-10" db="EMBL/GenBank/DDBJ databases">
        <authorList>
            <person name="Varghese N."/>
            <person name="Submissions S."/>
        </authorList>
    </citation>
    <scope>NUCLEOTIDE SEQUENCE [LARGE SCALE GENOMIC DNA]</scope>
    <source>
        <strain evidence="12">LMG 26416</strain>
    </source>
</reference>
<feature type="transmembrane region" description="Helical" evidence="9">
    <location>
        <begin position="406"/>
        <end position="431"/>
    </location>
</feature>
<dbReference type="Pfam" id="PF00999">
    <property type="entry name" value="Na_H_Exchanger"/>
    <property type="match status" value="1"/>
</dbReference>
<sequence length="439" mass="46089">MHEALWFVLTGAVLVVMALAASTLKQLPCSASMFYLAIGFALGAPVVGFVQIDLARDAHTLRVMTEIALLVSLFAIGLRLRVDFGNRLWRLPVRLGIVAMLVTVPLLALAAAWLLPVGFGAALLLAAILAPTDPVLAHDVQVRNPGDLDFVRFALSAEGGVNDGIAMPFALLGLALTAHDPSLHEPGAAATFTLHALWGIVGALAIGAALGWLTTHTVAYLRTHYEKALGLEGFFALGLIALSFGCAQLVGAYGFIAVFAAGVTMRRVEHRASGARPPDEVVGTIDSTDVTATASHPDKAHAYMAQSVLGFTIEMERIAEAAVMTVAGNVLAGLGADVFAWTSFVLAALLFLVIRPFAVVVALAGSPATRAQRRLIGWFGIRGIGSVYYLAYAFEAAPRGEIAVLAAPALGVILASVVVHGVSAAPLMGWYQRLRASER</sequence>
<dbReference type="GO" id="GO:1902600">
    <property type="term" value="P:proton transmembrane transport"/>
    <property type="evidence" value="ECO:0007669"/>
    <property type="project" value="InterPro"/>
</dbReference>
<evidence type="ECO:0000313" key="11">
    <source>
        <dbReference type="EMBL" id="SEK69265.1"/>
    </source>
</evidence>
<keyword evidence="6 9" id="KW-1133">Transmembrane helix</keyword>
<comment type="subcellular location">
    <subcellularLocation>
        <location evidence="1">Cell membrane</location>
        <topology evidence="1">Multi-pass membrane protein</topology>
    </subcellularLocation>
</comment>
<dbReference type="OrthoDB" id="9810860at2"/>
<dbReference type="STRING" id="416943.SAMN05445871_1823"/>
<dbReference type="AlphaFoldDB" id="A0A1H7J7W9"/>
<evidence type="ECO:0000256" key="9">
    <source>
        <dbReference type="SAM" id="Phobius"/>
    </source>
</evidence>
<protein>
    <submittedName>
        <fullName evidence="11">NhaP-type Na+/H+ or K+/H+ antiporter</fullName>
    </submittedName>
</protein>
<dbReference type="EMBL" id="FOAJ01000003">
    <property type="protein sequence ID" value="SEK69265.1"/>
    <property type="molecule type" value="Genomic_DNA"/>
</dbReference>
<dbReference type="Gene3D" id="1.20.1530.20">
    <property type="match status" value="1"/>
</dbReference>
<feature type="transmembrane region" description="Helical" evidence="9">
    <location>
        <begin position="375"/>
        <end position="394"/>
    </location>
</feature>
<evidence type="ECO:0000256" key="4">
    <source>
        <dbReference type="ARBA" id="ARBA00022475"/>
    </source>
</evidence>
<keyword evidence="2" id="KW-0813">Transport</keyword>
<keyword evidence="12" id="KW-1185">Reference proteome</keyword>
<evidence type="ECO:0000256" key="2">
    <source>
        <dbReference type="ARBA" id="ARBA00022448"/>
    </source>
</evidence>
<dbReference type="Proteomes" id="UP000199120">
    <property type="component" value="Unassembled WGS sequence"/>
</dbReference>
<feature type="transmembrane region" description="Helical" evidence="9">
    <location>
        <begin position="30"/>
        <end position="51"/>
    </location>
</feature>
<keyword evidence="8 9" id="KW-0472">Membrane</keyword>
<dbReference type="GO" id="GO:0015297">
    <property type="term" value="F:antiporter activity"/>
    <property type="evidence" value="ECO:0007669"/>
    <property type="project" value="UniProtKB-KW"/>
</dbReference>
<evidence type="ECO:0000259" key="10">
    <source>
        <dbReference type="Pfam" id="PF00999"/>
    </source>
</evidence>
<keyword evidence="4" id="KW-1003">Cell membrane</keyword>
<dbReference type="RefSeq" id="WP_090544171.1">
    <property type="nucleotide sequence ID" value="NZ_FNSR01000001.1"/>
</dbReference>
<dbReference type="GO" id="GO:0005886">
    <property type="term" value="C:plasma membrane"/>
    <property type="evidence" value="ECO:0007669"/>
    <property type="project" value="UniProtKB-SubCell"/>
</dbReference>
<name>A0A1H7J7W9_9BURK</name>
<accession>A0A1H7J7W9</accession>
<feature type="transmembrane region" description="Helical" evidence="9">
    <location>
        <begin position="63"/>
        <end position="82"/>
    </location>
</feature>
<evidence type="ECO:0000256" key="1">
    <source>
        <dbReference type="ARBA" id="ARBA00004651"/>
    </source>
</evidence>
<proteinExistence type="predicted"/>
<evidence type="ECO:0000256" key="5">
    <source>
        <dbReference type="ARBA" id="ARBA00022692"/>
    </source>
</evidence>
<feature type="transmembrane region" description="Helical" evidence="9">
    <location>
        <begin position="196"/>
        <end position="221"/>
    </location>
</feature>
<feature type="transmembrane region" description="Helical" evidence="9">
    <location>
        <begin position="233"/>
        <end position="261"/>
    </location>
</feature>
<keyword evidence="7" id="KW-0406">Ion transport</keyword>
<dbReference type="InterPro" id="IPR038770">
    <property type="entry name" value="Na+/solute_symporter_sf"/>
</dbReference>